<dbReference type="EMBL" id="FOTF01000030">
    <property type="protein sequence ID" value="SFL58910.1"/>
    <property type="molecule type" value="Genomic_DNA"/>
</dbReference>
<dbReference type="STRING" id="195913.SAMN04488004_13025"/>
<dbReference type="AlphaFoldDB" id="A0A1I4IXA5"/>
<evidence type="ECO:0000313" key="3">
    <source>
        <dbReference type="Proteomes" id="UP000199550"/>
    </source>
</evidence>
<evidence type="ECO:0000313" key="2">
    <source>
        <dbReference type="EMBL" id="SFL58910.1"/>
    </source>
</evidence>
<proteinExistence type="predicted"/>
<evidence type="ECO:0000256" key="1">
    <source>
        <dbReference type="SAM" id="MobiDB-lite"/>
    </source>
</evidence>
<protein>
    <submittedName>
        <fullName evidence="2">Uncharacterized protein</fullName>
    </submittedName>
</protein>
<reference evidence="2 3" key="1">
    <citation type="submission" date="2016-10" db="EMBL/GenBank/DDBJ databases">
        <authorList>
            <person name="de Groot N.N."/>
        </authorList>
    </citation>
    <scope>NUCLEOTIDE SEQUENCE [LARGE SCALE GENOMIC DNA]</scope>
    <source>
        <strain evidence="2 3">DSM 16199</strain>
    </source>
</reference>
<gene>
    <name evidence="2" type="ORF">SAMN04488004_13025</name>
</gene>
<feature type="compositionally biased region" description="Basic and acidic residues" evidence="1">
    <location>
        <begin position="84"/>
        <end position="93"/>
    </location>
</feature>
<sequence length="106" mass="11810">MQFLKTEHGIITCERVIEGIAINPVDPPGVCDPIRRSAAEITLWRGRPYVVGRDGAWVVRCLQFPTDRPTVWGTFLMLEEAVREATSDPRRPEGSTSTADLGDMNI</sequence>
<feature type="region of interest" description="Disordered" evidence="1">
    <location>
        <begin position="84"/>
        <end position="106"/>
    </location>
</feature>
<dbReference type="OrthoDB" id="8247306at2"/>
<dbReference type="Proteomes" id="UP000199550">
    <property type="component" value="Unassembled WGS sequence"/>
</dbReference>
<organism evidence="2 3">
    <name type="scientific">Loktanella salsilacus</name>
    <dbReference type="NCBI Taxonomy" id="195913"/>
    <lineage>
        <taxon>Bacteria</taxon>
        <taxon>Pseudomonadati</taxon>
        <taxon>Pseudomonadota</taxon>
        <taxon>Alphaproteobacteria</taxon>
        <taxon>Rhodobacterales</taxon>
        <taxon>Roseobacteraceae</taxon>
        <taxon>Loktanella</taxon>
    </lineage>
</organism>
<name>A0A1I4IXA5_9RHOB</name>
<accession>A0A1I4IXA5</accession>
<dbReference type="RefSeq" id="WP_090191561.1">
    <property type="nucleotide sequence ID" value="NZ_FOTF01000030.1"/>
</dbReference>
<keyword evidence="3" id="KW-1185">Reference proteome</keyword>